<comment type="caution">
    <text evidence="2">The sequence shown here is derived from an EMBL/GenBank/DDBJ whole genome shotgun (WGS) entry which is preliminary data.</text>
</comment>
<proteinExistence type="predicted"/>
<evidence type="ECO:0000313" key="2">
    <source>
        <dbReference type="EMBL" id="GHA88181.1"/>
    </source>
</evidence>
<evidence type="ECO:0000256" key="1">
    <source>
        <dbReference type="SAM" id="MobiDB-lite"/>
    </source>
</evidence>
<dbReference type="AlphaFoldDB" id="A0A918WA74"/>
<sequence length="236" mass="25050">MRTRGAPHRRKPQNGADRPAATPDWAKPALLRQVAEPPPSVQGRPQADQTEIARMYDQLLLLGLWALCDAHGRPCDSDRQDTGVATMSFEDEWAAAKTAAAMRLNQAGGSTPAKGSADYVIEDDDLGAIGHAAYGLFNRLQTGGKHAGEASETAASGLKGDGFDAGAALSEVNKTWETQVRTLLQACAHISNHLNFTKKSAQADDDWIAAQVRIIGPVAPGDDGAVPASKISQLFR</sequence>
<keyword evidence="3" id="KW-1185">Reference proteome</keyword>
<gene>
    <name evidence="2" type="ORF">GCM10010305_34750</name>
</gene>
<reference evidence="2" key="1">
    <citation type="journal article" date="2014" name="Int. J. Syst. Evol. Microbiol.">
        <title>Complete genome sequence of Corynebacterium casei LMG S-19264T (=DSM 44701T), isolated from a smear-ripened cheese.</title>
        <authorList>
            <consortium name="US DOE Joint Genome Institute (JGI-PGF)"/>
            <person name="Walter F."/>
            <person name="Albersmeier A."/>
            <person name="Kalinowski J."/>
            <person name="Ruckert C."/>
        </authorList>
    </citation>
    <scope>NUCLEOTIDE SEQUENCE</scope>
    <source>
        <strain evidence="2">JCM 4518</strain>
    </source>
</reference>
<accession>A0A918WA74</accession>
<dbReference type="EMBL" id="BMUL01000008">
    <property type="protein sequence ID" value="GHA88181.1"/>
    <property type="molecule type" value="Genomic_DNA"/>
</dbReference>
<evidence type="ECO:0000313" key="3">
    <source>
        <dbReference type="Proteomes" id="UP000644020"/>
    </source>
</evidence>
<dbReference type="Proteomes" id="UP000644020">
    <property type="component" value="Unassembled WGS sequence"/>
</dbReference>
<name>A0A918WA74_9ACTN</name>
<feature type="region of interest" description="Disordered" evidence="1">
    <location>
        <begin position="1"/>
        <end position="47"/>
    </location>
</feature>
<evidence type="ECO:0008006" key="4">
    <source>
        <dbReference type="Google" id="ProtNLM"/>
    </source>
</evidence>
<organism evidence="2 3">
    <name type="scientific">Streptomyces termitum</name>
    <dbReference type="NCBI Taxonomy" id="67368"/>
    <lineage>
        <taxon>Bacteria</taxon>
        <taxon>Bacillati</taxon>
        <taxon>Actinomycetota</taxon>
        <taxon>Actinomycetes</taxon>
        <taxon>Kitasatosporales</taxon>
        <taxon>Streptomycetaceae</taxon>
        <taxon>Streptomyces</taxon>
    </lineage>
</organism>
<protein>
    <recommendedName>
        <fullName evidence="4">AG1 protein</fullName>
    </recommendedName>
</protein>
<reference evidence="2" key="2">
    <citation type="submission" date="2020-09" db="EMBL/GenBank/DDBJ databases">
        <authorList>
            <person name="Sun Q."/>
            <person name="Ohkuma M."/>
        </authorList>
    </citation>
    <scope>NUCLEOTIDE SEQUENCE</scope>
    <source>
        <strain evidence="2">JCM 4518</strain>
    </source>
</reference>
<feature type="compositionally biased region" description="Basic residues" evidence="1">
    <location>
        <begin position="1"/>
        <end position="12"/>
    </location>
</feature>